<protein>
    <submittedName>
        <fullName evidence="1">Uncharacterized protein</fullName>
    </submittedName>
</protein>
<dbReference type="Proteomes" id="UP001064048">
    <property type="component" value="Chromosome 15"/>
</dbReference>
<name>A0ACC0KXZ2_CHOFU</name>
<dbReference type="EMBL" id="CM046115">
    <property type="protein sequence ID" value="KAI8441051.1"/>
    <property type="molecule type" value="Genomic_DNA"/>
</dbReference>
<proteinExistence type="predicted"/>
<reference evidence="1 2" key="1">
    <citation type="journal article" date="2022" name="Genome Biol. Evol.">
        <title>The Spruce Budworm Genome: Reconstructing the Evolutionary History of Antifreeze Proteins.</title>
        <authorList>
            <person name="Beliveau C."/>
            <person name="Gagne P."/>
            <person name="Picq S."/>
            <person name="Vernygora O."/>
            <person name="Keeling C.I."/>
            <person name="Pinkney K."/>
            <person name="Doucet D."/>
            <person name="Wen F."/>
            <person name="Johnston J.S."/>
            <person name="Maaroufi H."/>
            <person name="Boyle B."/>
            <person name="Laroche J."/>
            <person name="Dewar K."/>
            <person name="Juretic N."/>
            <person name="Blackburn G."/>
            <person name="Nisole A."/>
            <person name="Brunet B."/>
            <person name="Brandao M."/>
            <person name="Lumley L."/>
            <person name="Duan J."/>
            <person name="Quan G."/>
            <person name="Lucarotti C.J."/>
            <person name="Roe A.D."/>
            <person name="Sperling F.A.H."/>
            <person name="Levesque R.C."/>
            <person name="Cusson M."/>
        </authorList>
    </citation>
    <scope>NUCLEOTIDE SEQUENCE [LARGE SCALE GENOMIC DNA]</scope>
    <source>
        <strain evidence="1">Glfc:IPQL:Cfum</strain>
    </source>
</reference>
<evidence type="ECO:0000313" key="2">
    <source>
        <dbReference type="Proteomes" id="UP001064048"/>
    </source>
</evidence>
<organism evidence="1 2">
    <name type="scientific">Choristoneura fumiferana</name>
    <name type="common">Spruce budworm moth</name>
    <name type="synonym">Archips fumiferana</name>
    <dbReference type="NCBI Taxonomy" id="7141"/>
    <lineage>
        <taxon>Eukaryota</taxon>
        <taxon>Metazoa</taxon>
        <taxon>Ecdysozoa</taxon>
        <taxon>Arthropoda</taxon>
        <taxon>Hexapoda</taxon>
        <taxon>Insecta</taxon>
        <taxon>Pterygota</taxon>
        <taxon>Neoptera</taxon>
        <taxon>Endopterygota</taxon>
        <taxon>Lepidoptera</taxon>
        <taxon>Glossata</taxon>
        <taxon>Ditrysia</taxon>
        <taxon>Tortricoidea</taxon>
        <taxon>Tortricidae</taxon>
        <taxon>Tortricinae</taxon>
        <taxon>Choristoneura</taxon>
    </lineage>
</organism>
<evidence type="ECO:0000313" key="1">
    <source>
        <dbReference type="EMBL" id="KAI8441051.1"/>
    </source>
</evidence>
<accession>A0ACC0KXZ2</accession>
<feature type="non-terminal residue" evidence="1">
    <location>
        <position position="1"/>
    </location>
</feature>
<gene>
    <name evidence="1" type="ORF">MSG28_009321</name>
</gene>
<keyword evidence="2" id="KW-1185">Reference proteome</keyword>
<comment type="caution">
    <text evidence="1">The sequence shown here is derived from an EMBL/GenBank/DDBJ whole genome shotgun (WGS) entry which is preliminary data.</text>
</comment>
<sequence length="1642" mass="183993">VYCDYNGSGRALEWLEEYVARDVLPTHATRCTALSYTSGQSEIYRSESKQIIRGSVGAGPEDAVVLGASLPRFLRALRPHNVTLFVSSRETERQLAVWREFDAEIVKVPETKEGFIDLNNLELKLQKHSGTGKRMIGFFPAASKLTGVLADDVATTLLLHQYGAWSFWDYTLVAPTAAVDMNPTFPGVDGEMVKKDALFFNCEKFVGGVQGPYVTVVKKDVFRNTPIYTNDVEVLCERIEEWRCTDSVRTAIVMQLRDAVGLQNIAQRQDNITRQVLSHIKNIPELILLGSESATARRLPIFSLMVKHPRGTFLHHNFICAVLNDVFGIQARGGLNSNLNYGSDILGIDDQLLKEYEKLLHVETQKEIARVRKLSAVKLPETPIHNEHLRPGFCRVSLQYFMSDSELAFVLEALKMVATEGWKILPQYVVNPETGQWKHHTCSIIRDMKSLHLLRFKDGKISACERRVSGPGIFPQTYTECLQTARNLFNRARKLAMKCSTVEPEMSFNPRIDYLRWFMLPKEAHDLLLGRSANVKHIVPFDPSGYTGARKSLHFTRSNITSSPTLGSSPRHFSLSAIDDCQIFRLKQKQKFYSRESSLRETPQKEEETPTSHPVKFAVGESVSPLRICPQTARPLLMRSRCYSLGSDNPTVALSAQTKLNLGLKETSPNNIIEKASTFCNCGSQTDLQSLDDPMISPPVFPYSAQSSSSTSDCSQLGRSSPTTSLASQTSEDLQAYVKEMTKEIATEIKSEIREVISRVDDILENSDALEQSNASLNSVSSQSDKNSVSVMDVTEYLMGMSKEMASEVKSEIREMVNQVDEMISPEYTGYSSRKSSPPQTGRKRIGSGPELGLDLQRAPQCLRKCPTSPVLPVQLGNEEENRLFKRSPSSPSPKSAQCTPLHEASGPNSISFNSSETSTPDTIIQVMTSQNSPNIPKSISSNKLSDDESCLDAACRNCCVKKNWCQNPSVSSQDSGINMCFTETDSYLEFVKWRTSSDPTTNKAKKLQGRLRMCQKHDKNEVPDIIEGVPVCPGDHGRLAKRYNEAAGEGRVVFDIPDEQENKNRCKELKRSSRSSNTSSGSDNSSRSSGYGTDGQRDSRDELFEKGDAEAFKPECCWEETEQDDSSACSDASFTDFTLDDEGKWHCPPKQVWKPTVEAQSDVDPLHLMAYCRTLGVKFIYQDKLDDDESERRNNSRPQSLHRWSSHAVRRRAYAAAAAHGYGVAALAQHLDHAARAEHSLRIIRPLIYVRESALRAFGCARGLPDFRAYPSGDLGDQGDNRDQGDSGDSGDNEHGSRREPASLMCFLYLDSKLSGSGARATAVPGHLEQTSAHSAVKLAQKLARSHRISDADKDKERLTILPEATPTTAAQDEACAASARPEPIDIHPRKRKIRAAKEAQLTKTDVIDRAKAEAMHHPNAYQMYIHIRKQIENRQKTLQPVKPKPPKDFNNYLMNSRNYTLQGNVNPDSVKIVIPTSVPLQMAEEFKSQAQERNRMETQHLVEREKLVLAVEQEILRIHGRAERAVSNQAMPYSVCTILRGREIYSDIPPEQEDNRGTRRVRCNGRQINSWLQEVDDKWEKIKEGMLRRQHIEAETLHAVQKMSWEWKLQDVGLCDAKTKFKTDPEHVPQVNVANFDLPA</sequence>